<name>A0A6A6ZHD9_9PLEO</name>
<evidence type="ECO:0000313" key="1">
    <source>
        <dbReference type="EMBL" id="KAF2820491.1"/>
    </source>
</evidence>
<reference evidence="1" key="1">
    <citation type="journal article" date="2020" name="Stud. Mycol.">
        <title>101 Dothideomycetes genomes: a test case for predicting lifestyles and emergence of pathogens.</title>
        <authorList>
            <person name="Haridas S."/>
            <person name="Albert R."/>
            <person name="Binder M."/>
            <person name="Bloem J."/>
            <person name="Labutti K."/>
            <person name="Salamov A."/>
            <person name="Andreopoulos B."/>
            <person name="Baker S."/>
            <person name="Barry K."/>
            <person name="Bills G."/>
            <person name="Bluhm B."/>
            <person name="Cannon C."/>
            <person name="Castanera R."/>
            <person name="Culley D."/>
            <person name="Daum C."/>
            <person name="Ezra D."/>
            <person name="Gonzalez J."/>
            <person name="Henrissat B."/>
            <person name="Kuo A."/>
            <person name="Liang C."/>
            <person name="Lipzen A."/>
            <person name="Lutzoni F."/>
            <person name="Magnuson J."/>
            <person name="Mondo S."/>
            <person name="Nolan M."/>
            <person name="Ohm R."/>
            <person name="Pangilinan J."/>
            <person name="Park H.-J."/>
            <person name="Ramirez L."/>
            <person name="Alfaro M."/>
            <person name="Sun H."/>
            <person name="Tritt A."/>
            <person name="Yoshinaga Y."/>
            <person name="Zwiers L.-H."/>
            <person name="Turgeon B."/>
            <person name="Goodwin S."/>
            <person name="Spatafora J."/>
            <person name="Crous P."/>
            <person name="Grigoriev I."/>
        </authorList>
    </citation>
    <scope>NUCLEOTIDE SEQUENCE</scope>
    <source>
        <strain evidence="1">CBS 113818</strain>
    </source>
</reference>
<organism evidence="1 2">
    <name type="scientific">Ophiobolus disseminans</name>
    <dbReference type="NCBI Taxonomy" id="1469910"/>
    <lineage>
        <taxon>Eukaryota</taxon>
        <taxon>Fungi</taxon>
        <taxon>Dikarya</taxon>
        <taxon>Ascomycota</taxon>
        <taxon>Pezizomycotina</taxon>
        <taxon>Dothideomycetes</taxon>
        <taxon>Pleosporomycetidae</taxon>
        <taxon>Pleosporales</taxon>
        <taxon>Pleosporineae</taxon>
        <taxon>Phaeosphaeriaceae</taxon>
        <taxon>Ophiobolus</taxon>
    </lineage>
</organism>
<sequence>MTEAEGLADLVSQLKFYWDAAAVSTGPSILLVGYLTKGAGVYAIRRTQGSKHRNGILLSTFVGALRQIKRIALAQPTKLIRANPNSMSHTSHHTYFGGVLAGDTLPFMEGCIKTFAYEWANDPMRILEHSPPHPISQWLPTVVFTKFADMNYSDNDVFRERFLNRLPLNYTTTESKSRVRQGKKFMTGQTLLQAMHILMRSSFCPGDTIADLVKCLYLSSDSPCEVLDPDREPIRAARLNLLEVFRICQQIVNTAATDLARTKSPVPVDTFCEPGKEMFIDTSNGVRHMITLMHNIDHHMAVVRPRGQPVLSHVRNVPGLQETIRNFDSMRAGCTAVASSRFAWQSI</sequence>
<dbReference type="EMBL" id="MU006240">
    <property type="protein sequence ID" value="KAF2820491.1"/>
    <property type="molecule type" value="Genomic_DNA"/>
</dbReference>
<keyword evidence="2" id="KW-1185">Reference proteome</keyword>
<evidence type="ECO:0000313" key="2">
    <source>
        <dbReference type="Proteomes" id="UP000799424"/>
    </source>
</evidence>
<dbReference type="Proteomes" id="UP000799424">
    <property type="component" value="Unassembled WGS sequence"/>
</dbReference>
<gene>
    <name evidence="1" type="ORF">CC86DRAFT_386977</name>
</gene>
<proteinExistence type="predicted"/>
<dbReference type="AlphaFoldDB" id="A0A6A6ZHD9"/>
<protein>
    <submittedName>
        <fullName evidence="1">Uncharacterized protein</fullName>
    </submittedName>
</protein>
<accession>A0A6A6ZHD9</accession>